<accession>A0A411PKU4</accession>
<dbReference type="Pfam" id="PF09829">
    <property type="entry name" value="DUF2057"/>
    <property type="match status" value="1"/>
</dbReference>
<protein>
    <submittedName>
        <fullName evidence="4">DUF2057 domain-containing protein</fullName>
    </submittedName>
</protein>
<feature type="signal peptide" evidence="3">
    <location>
        <begin position="1"/>
        <end position="22"/>
    </location>
</feature>
<dbReference type="PANTHER" id="PTHR38108">
    <property type="entry name" value="UPF0319 PROTEIN YCCT"/>
    <property type="match status" value="1"/>
</dbReference>
<keyword evidence="5" id="KW-1185">Reference proteome</keyword>
<evidence type="ECO:0000256" key="1">
    <source>
        <dbReference type="ARBA" id="ARBA00008490"/>
    </source>
</evidence>
<evidence type="ECO:0000256" key="3">
    <source>
        <dbReference type="SAM" id="SignalP"/>
    </source>
</evidence>
<reference evidence="4 5" key="1">
    <citation type="submission" date="2019-02" db="EMBL/GenBank/DDBJ databases">
        <title>Shewanella sp. D4-2 isolated from Dokdo Island.</title>
        <authorList>
            <person name="Baek K."/>
        </authorList>
    </citation>
    <scope>NUCLEOTIDE SEQUENCE [LARGE SCALE GENOMIC DNA]</scope>
    <source>
        <strain evidence="4 5">D4-2</strain>
    </source>
</reference>
<dbReference type="Proteomes" id="UP000291106">
    <property type="component" value="Chromosome"/>
</dbReference>
<keyword evidence="2 3" id="KW-0732">Signal</keyword>
<dbReference type="RefSeq" id="WP_130601935.1">
    <property type="nucleotide sequence ID" value="NZ_CP036200.1"/>
</dbReference>
<organism evidence="4 5">
    <name type="scientific">Shewanella maritima</name>
    <dbReference type="NCBI Taxonomy" id="2520507"/>
    <lineage>
        <taxon>Bacteria</taxon>
        <taxon>Pseudomonadati</taxon>
        <taxon>Pseudomonadota</taxon>
        <taxon>Gammaproteobacteria</taxon>
        <taxon>Alteromonadales</taxon>
        <taxon>Shewanellaceae</taxon>
        <taxon>Shewanella</taxon>
    </lineage>
</organism>
<sequence>MKSFMTTSAAAITLLASSTALAANLSIPMAFEYLALDGKEINTNMFTHKSDLELTQGTHKIAIRYHDMVEDDFSDAQTFYKSAPFIVTLEVDGDHEYQLRTPSGDYAKNPKSYVKKPQVIIKRSDKGNVNYSVQLTDLKEDSFVANLFNGGKNDNFDELSVQATSSSAAKAQAAMKPAPKAVTPVAAATVVTTATVAPAKEVAPAQTGSQAEQMLQYWWLQADEETRKEFMSWAIKQL</sequence>
<dbReference type="PANTHER" id="PTHR38108:SF1">
    <property type="entry name" value="UPF0319 PROTEIN YCCT"/>
    <property type="match status" value="1"/>
</dbReference>
<dbReference type="InterPro" id="IPR018635">
    <property type="entry name" value="UPF0319"/>
</dbReference>
<dbReference type="AlphaFoldDB" id="A0A411PKU4"/>
<dbReference type="OrthoDB" id="5734775at2"/>
<name>A0A411PKU4_9GAMM</name>
<dbReference type="EMBL" id="CP036200">
    <property type="protein sequence ID" value="QBF84131.1"/>
    <property type="molecule type" value="Genomic_DNA"/>
</dbReference>
<evidence type="ECO:0000256" key="2">
    <source>
        <dbReference type="ARBA" id="ARBA00022729"/>
    </source>
</evidence>
<evidence type="ECO:0000313" key="5">
    <source>
        <dbReference type="Proteomes" id="UP000291106"/>
    </source>
</evidence>
<feature type="chain" id="PRO_5019147179" evidence="3">
    <location>
        <begin position="23"/>
        <end position="238"/>
    </location>
</feature>
<evidence type="ECO:0000313" key="4">
    <source>
        <dbReference type="EMBL" id="QBF84131.1"/>
    </source>
</evidence>
<dbReference type="KEGG" id="smai:EXU30_16745"/>
<gene>
    <name evidence="4" type="ORF">EXU30_16745</name>
</gene>
<proteinExistence type="inferred from homology"/>
<comment type="similarity">
    <text evidence="1">Belongs to the UPF0319 family.</text>
</comment>